<feature type="compositionally biased region" description="Polar residues" evidence="1">
    <location>
        <begin position="205"/>
        <end position="223"/>
    </location>
</feature>
<proteinExistence type="predicted"/>
<feature type="region of interest" description="Disordered" evidence="1">
    <location>
        <begin position="199"/>
        <end position="223"/>
    </location>
</feature>
<organism evidence="2 3">
    <name type="scientific">Heterodermia speciosa</name>
    <dbReference type="NCBI Taxonomy" id="116794"/>
    <lineage>
        <taxon>Eukaryota</taxon>
        <taxon>Fungi</taxon>
        <taxon>Dikarya</taxon>
        <taxon>Ascomycota</taxon>
        <taxon>Pezizomycotina</taxon>
        <taxon>Lecanoromycetes</taxon>
        <taxon>OSLEUM clade</taxon>
        <taxon>Lecanoromycetidae</taxon>
        <taxon>Caliciales</taxon>
        <taxon>Physciaceae</taxon>
        <taxon>Heterodermia</taxon>
    </lineage>
</organism>
<evidence type="ECO:0000313" key="2">
    <source>
        <dbReference type="EMBL" id="CAF9914432.1"/>
    </source>
</evidence>
<evidence type="ECO:0000313" key="3">
    <source>
        <dbReference type="Proteomes" id="UP000664521"/>
    </source>
</evidence>
<accession>A0A8H3F1U2</accession>
<protein>
    <submittedName>
        <fullName evidence="2">Uncharacterized protein</fullName>
    </submittedName>
</protein>
<evidence type="ECO:0000256" key="1">
    <source>
        <dbReference type="SAM" id="MobiDB-lite"/>
    </source>
</evidence>
<comment type="caution">
    <text evidence="2">The sequence shown here is derived from an EMBL/GenBank/DDBJ whole genome shotgun (WGS) entry which is preliminary data.</text>
</comment>
<dbReference type="EMBL" id="CAJPDS010000014">
    <property type="protein sequence ID" value="CAF9914432.1"/>
    <property type="molecule type" value="Genomic_DNA"/>
</dbReference>
<name>A0A8H3F1U2_9LECA</name>
<gene>
    <name evidence="2" type="ORF">HETSPECPRED_001979</name>
</gene>
<sequence length="355" mass="37889">MLYRVFTEFTTSILPITKDAYALSLSVITAMSQSIDPDKKADIALATVTGLLGAAFTFIGNPVLAETIGALKDVQKIAAQTFVTGLQQAPGIARTLWPDGSEQSQIYQIGQLQAQAANISIDLSNTLDKSLTAVMTDIPTFVNFANEGRYCGNTRPLDPNAIKNNLDTALRTHLTSLSLRENGWYAIPLGYSTEQERKDYVASENAAQAPSNNPHPTSTAPSLQKTVWWSPATTLQYQLLNTDVAATSVDMLSQMTDNGWANLQRLFDGAFNCISSGRAKATALVDIDAASGSLDVSCISKLPIYMTCGAKCIKKAADGSGLFQEGPSCAHSCPFVGGHNFNGCGRGAFVDTTTH</sequence>
<dbReference type="Proteomes" id="UP000664521">
    <property type="component" value="Unassembled WGS sequence"/>
</dbReference>
<dbReference type="AlphaFoldDB" id="A0A8H3F1U2"/>
<keyword evidence="3" id="KW-1185">Reference proteome</keyword>
<dbReference type="OrthoDB" id="5345753at2759"/>
<reference evidence="2" key="1">
    <citation type="submission" date="2021-03" db="EMBL/GenBank/DDBJ databases">
        <authorList>
            <person name="Tagirdzhanova G."/>
        </authorList>
    </citation>
    <scope>NUCLEOTIDE SEQUENCE</scope>
</reference>